<comment type="caution">
    <text evidence="6">The sequence shown here is derived from an EMBL/GenBank/DDBJ whole genome shotgun (WGS) entry which is preliminary data.</text>
</comment>
<evidence type="ECO:0000256" key="5">
    <source>
        <dbReference type="PIRNR" id="PIRNR038800"/>
    </source>
</evidence>
<dbReference type="InterPro" id="IPR015424">
    <property type="entry name" value="PyrdxlP-dep_Trfase"/>
</dbReference>
<comment type="function">
    <text evidence="5">Catalyzes the cleavage of L-kynurenine (L-Kyn) and L-3-hydroxykynurenine (L-3OHKyn) into anthranilic acid (AA) and 3-hydroxyanthranilic acid (3-OHAA), respectively.</text>
</comment>
<accession>A0A255GQR6</accession>
<keyword evidence="7" id="KW-1185">Reference proteome</keyword>
<dbReference type="UniPathway" id="UPA00253">
    <property type="reaction ID" value="UER00329"/>
</dbReference>
<dbReference type="SUPFAM" id="SSF53383">
    <property type="entry name" value="PLP-dependent transferases"/>
    <property type="match status" value="1"/>
</dbReference>
<dbReference type="UniPathway" id="UPA00334">
    <property type="reaction ID" value="UER00455"/>
</dbReference>
<comment type="subunit">
    <text evidence="5">Homodimer.</text>
</comment>
<dbReference type="EMBL" id="NMVO01000001">
    <property type="protein sequence ID" value="OYO17752.1"/>
    <property type="molecule type" value="Genomic_DNA"/>
</dbReference>
<evidence type="ECO:0000256" key="1">
    <source>
        <dbReference type="ARBA" id="ARBA00022642"/>
    </source>
</evidence>
<dbReference type="InterPro" id="IPR010111">
    <property type="entry name" value="Kynureninase"/>
</dbReference>
<dbReference type="Gene3D" id="3.40.640.10">
    <property type="entry name" value="Type I PLP-dependent aspartate aminotransferase-like (Major domain)"/>
    <property type="match status" value="1"/>
</dbReference>
<dbReference type="RefSeq" id="WP_094404521.1">
    <property type="nucleotide sequence ID" value="NZ_NMVO01000001.1"/>
</dbReference>
<dbReference type="InterPro" id="IPR015421">
    <property type="entry name" value="PyrdxlP-dep_Trfase_major"/>
</dbReference>
<dbReference type="PIRSF" id="PIRSF038800">
    <property type="entry name" value="KYNU"/>
    <property type="match status" value="1"/>
</dbReference>
<keyword evidence="2 5" id="KW-0378">Hydrolase</keyword>
<comment type="catalytic activity">
    <reaction evidence="5">
        <text>L-kynurenine + H2O = anthranilate + L-alanine + H(+)</text>
        <dbReference type="Rhea" id="RHEA:16813"/>
        <dbReference type="ChEBI" id="CHEBI:15377"/>
        <dbReference type="ChEBI" id="CHEBI:15378"/>
        <dbReference type="ChEBI" id="CHEBI:16567"/>
        <dbReference type="ChEBI" id="CHEBI:57959"/>
        <dbReference type="ChEBI" id="CHEBI:57972"/>
        <dbReference type="EC" id="3.7.1.3"/>
    </reaction>
</comment>
<dbReference type="Pfam" id="PF22580">
    <property type="entry name" value="KYNU_C"/>
    <property type="match status" value="1"/>
</dbReference>
<dbReference type="GO" id="GO:0043420">
    <property type="term" value="P:anthranilate metabolic process"/>
    <property type="evidence" value="ECO:0007669"/>
    <property type="project" value="TreeGrafter"/>
</dbReference>
<dbReference type="GO" id="GO:0019441">
    <property type="term" value="P:L-tryptophan catabolic process to kynurenine"/>
    <property type="evidence" value="ECO:0007669"/>
    <property type="project" value="TreeGrafter"/>
</dbReference>
<dbReference type="PANTHER" id="PTHR14084">
    <property type="entry name" value="KYNURENINASE"/>
    <property type="match status" value="1"/>
</dbReference>
<keyword evidence="1 5" id="KW-0662">Pyridine nucleotide biosynthesis</keyword>
<evidence type="ECO:0000313" key="7">
    <source>
        <dbReference type="Proteomes" id="UP000215896"/>
    </source>
</evidence>
<comment type="similarity">
    <text evidence="5">Belongs to the kynureninase family.</text>
</comment>
<proteinExistence type="inferred from homology"/>
<evidence type="ECO:0000256" key="2">
    <source>
        <dbReference type="ARBA" id="ARBA00022801"/>
    </source>
</evidence>
<comment type="catalytic activity">
    <reaction evidence="5">
        <text>3-hydroxy-L-kynurenine + H2O = 3-hydroxyanthranilate + L-alanine + H(+)</text>
        <dbReference type="Rhea" id="RHEA:25143"/>
        <dbReference type="ChEBI" id="CHEBI:15377"/>
        <dbReference type="ChEBI" id="CHEBI:15378"/>
        <dbReference type="ChEBI" id="CHEBI:36559"/>
        <dbReference type="ChEBI" id="CHEBI:57972"/>
        <dbReference type="ChEBI" id="CHEBI:58125"/>
        <dbReference type="EC" id="3.7.1.3"/>
    </reaction>
</comment>
<dbReference type="GO" id="GO:0030429">
    <property type="term" value="F:kynureninase activity"/>
    <property type="evidence" value="ECO:0007669"/>
    <property type="project" value="UniProtKB-UniRule"/>
</dbReference>
<dbReference type="OrthoDB" id="9812626at2"/>
<name>A0A255GQR6_9ACTN</name>
<dbReference type="InterPro" id="IPR015422">
    <property type="entry name" value="PyrdxlP-dep_Trfase_small"/>
</dbReference>
<dbReference type="GO" id="GO:0097053">
    <property type="term" value="P:L-kynurenine catabolic process"/>
    <property type="evidence" value="ECO:0007669"/>
    <property type="project" value="UniProtKB-UniPathway"/>
</dbReference>
<dbReference type="GO" id="GO:0030170">
    <property type="term" value="F:pyridoxal phosphate binding"/>
    <property type="evidence" value="ECO:0007669"/>
    <property type="project" value="UniProtKB-UniRule"/>
</dbReference>
<dbReference type="GO" id="GO:0009435">
    <property type="term" value="P:NAD+ biosynthetic process"/>
    <property type="evidence" value="ECO:0007669"/>
    <property type="project" value="UniProtKB-UniRule"/>
</dbReference>
<reference evidence="6 7" key="1">
    <citation type="submission" date="2017-07" db="EMBL/GenBank/DDBJ databases">
        <title>Draft whole genome sequences of clinical Proprionibacteriaceae strains.</title>
        <authorList>
            <person name="Bernier A.-M."/>
            <person name="Bernard K."/>
            <person name="Domingo M.-C."/>
        </authorList>
    </citation>
    <scope>NUCLEOTIDE SEQUENCE [LARGE SCALE GENOMIC DNA]</scope>
    <source>
        <strain evidence="6 7">NML 030167</strain>
    </source>
</reference>
<dbReference type="PANTHER" id="PTHR14084:SF0">
    <property type="entry name" value="KYNURENINASE"/>
    <property type="match status" value="1"/>
</dbReference>
<comment type="pathway">
    <text evidence="5">Cofactor biosynthesis; NAD(+) biosynthesis; quinolinate from L-kynurenine: step 2/3.</text>
</comment>
<organism evidence="6 7">
    <name type="scientific">Enemella evansiae</name>
    <dbReference type="NCBI Taxonomy" id="2016499"/>
    <lineage>
        <taxon>Bacteria</taxon>
        <taxon>Bacillati</taxon>
        <taxon>Actinomycetota</taxon>
        <taxon>Actinomycetes</taxon>
        <taxon>Propionibacteriales</taxon>
        <taxon>Propionibacteriaceae</taxon>
        <taxon>Enemella</taxon>
    </lineage>
</organism>
<protein>
    <recommendedName>
        <fullName evidence="4 5">Kynureninase</fullName>
        <ecNumber evidence="4 5">3.7.1.3</ecNumber>
    </recommendedName>
</protein>
<keyword evidence="3 5" id="KW-0663">Pyridoxal phosphate</keyword>
<dbReference type="EC" id="3.7.1.3" evidence="4 5"/>
<dbReference type="Gene3D" id="3.90.1150.10">
    <property type="entry name" value="Aspartate Aminotransferase, domain 1"/>
    <property type="match status" value="1"/>
</dbReference>
<dbReference type="NCBIfam" id="TIGR01814">
    <property type="entry name" value="kynureninase"/>
    <property type="match status" value="1"/>
</dbReference>
<comment type="pathway">
    <text evidence="5">Amino-acid degradation; L-kynurenine degradation; L-alanine and anthranilate from L-kynurenine: step 1/1.</text>
</comment>
<evidence type="ECO:0000256" key="4">
    <source>
        <dbReference type="NCBIfam" id="TIGR01814"/>
    </source>
</evidence>
<dbReference type="GO" id="GO:0005737">
    <property type="term" value="C:cytoplasm"/>
    <property type="evidence" value="ECO:0007669"/>
    <property type="project" value="UniProtKB-UniRule"/>
</dbReference>
<evidence type="ECO:0000256" key="3">
    <source>
        <dbReference type="ARBA" id="ARBA00022898"/>
    </source>
</evidence>
<evidence type="ECO:0000313" key="6">
    <source>
        <dbReference type="EMBL" id="OYO17752.1"/>
    </source>
</evidence>
<comment type="cofactor">
    <cofactor evidence="5">
        <name>pyridoxal 5'-phosphate</name>
        <dbReference type="ChEBI" id="CHEBI:597326"/>
    </cofactor>
</comment>
<dbReference type="Proteomes" id="UP000215896">
    <property type="component" value="Unassembled WGS sequence"/>
</dbReference>
<gene>
    <name evidence="6" type="primary">kynU</name>
    <name evidence="6" type="ORF">CGZ94_02410</name>
</gene>
<dbReference type="AlphaFoldDB" id="A0A255GQR6"/>
<sequence length="416" mass="44328">MSTQQQNTLTERADQLDAADPLRACRDEFVPAGQGVDAVQAYLDGNSLGRPLRATRQRLLDLVDGAWGTRLIRSWDEQWMELPFRLGDELGRVCLGAAPGQVCFADSTTVLLYKLLRAATAAAPAGRDRIVVDTENFPTDRYVAEGVAAEAGFELVWITPDPAAAVTADQVAAVLDERTAVVLLSQVAYKSAQIADLPVITKLTHDAGALILWDLCHSAGVVPADLDANQVDLAVGCSYKFLNGGPGAPAFCYVATRHQPHLRQPIQGWMGHADPFRMGPGYQAGQGMRGFISGTPPVLAMAGVADTIELIDRVSLAAVREKSIALTEFVVAAVDAGQAGEGVRLVSPRDPAIRGGHVTIAHPDSRRLCAQLWTEGIIPDFREPDGIRLGLAPLSTSFAEVALALGRIAELTATAR</sequence>